<dbReference type="InterPro" id="IPR004017">
    <property type="entry name" value="Cys_rich_dom"/>
</dbReference>
<accession>A0ABP7FIL6</accession>
<keyword evidence="3" id="KW-0274">FAD</keyword>
<dbReference type="EMBL" id="BAABDD010000006">
    <property type="protein sequence ID" value="GAA3738725.1"/>
    <property type="molecule type" value="Genomic_DNA"/>
</dbReference>
<dbReference type="PANTHER" id="PTHR11748">
    <property type="entry name" value="D-LACTATE DEHYDROGENASE"/>
    <property type="match status" value="1"/>
</dbReference>
<dbReference type="InterPro" id="IPR016169">
    <property type="entry name" value="FAD-bd_PCMH_sub2"/>
</dbReference>
<organism evidence="7 8">
    <name type="scientific">Salinactinospora qingdaonensis</name>
    <dbReference type="NCBI Taxonomy" id="702744"/>
    <lineage>
        <taxon>Bacteria</taxon>
        <taxon>Bacillati</taxon>
        <taxon>Actinomycetota</taxon>
        <taxon>Actinomycetes</taxon>
        <taxon>Streptosporangiales</taxon>
        <taxon>Nocardiopsidaceae</taxon>
        <taxon>Salinactinospora</taxon>
    </lineage>
</organism>
<dbReference type="InterPro" id="IPR004113">
    <property type="entry name" value="FAD-bd_oxidored_4_C"/>
</dbReference>
<keyword evidence="8" id="KW-1185">Reference proteome</keyword>
<dbReference type="Gene3D" id="1.10.45.10">
    <property type="entry name" value="Vanillyl-alcohol Oxidase, Chain A, domain 4"/>
    <property type="match status" value="1"/>
</dbReference>
<dbReference type="InterPro" id="IPR017896">
    <property type="entry name" value="4Fe4S_Fe-S-bd"/>
</dbReference>
<proteinExistence type="predicted"/>
<dbReference type="InterPro" id="IPR036318">
    <property type="entry name" value="FAD-bd_PCMH-like_sf"/>
</dbReference>
<feature type="region of interest" description="Disordered" evidence="5">
    <location>
        <begin position="990"/>
        <end position="1036"/>
    </location>
</feature>
<dbReference type="InterPro" id="IPR016171">
    <property type="entry name" value="Vanillyl_alc_oxidase_C-sub2"/>
</dbReference>
<dbReference type="Gene3D" id="3.30.465.10">
    <property type="match status" value="1"/>
</dbReference>
<evidence type="ECO:0000256" key="1">
    <source>
        <dbReference type="ARBA" id="ARBA00001974"/>
    </source>
</evidence>
<dbReference type="Gene3D" id="3.30.70.2740">
    <property type="match status" value="1"/>
</dbReference>
<comment type="cofactor">
    <cofactor evidence="1">
        <name>FAD</name>
        <dbReference type="ChEBI" id="CHEBI:57692"/>
    </cofactor>
</comment>
<feature type="compositionally biased region" description="Basic and acidic residues" evidence="5">
    <location>
        <begin position="1012"/>
        <end position="1022"/>
    </location>
</feature>
<evidence type="ECO:0000313" key="8">
    <source>
        <dbReference type="Proteomes" id="UP001500908"/>
    </source>
</evidence>
<dbReference type="SUPFAM" id="SSF56176">
    <property type="entry name" value="FAD-binding/transporter-associated domain-like"/>
    <property type="match status" value="1"/>
</dbReference>
<dbReference type="SUPFAM" id="SSF55103">
    <property type="entry name" value="FAD-linked oxidases, C-terminal domain"/>
    <property type="match status" value="1"/>
</dbReference>
<dbReference type="PANTHER" id="PTHR11748:SF119">
    <property type="entry name" value="D-2-HYDROXYGLUTARATE DEHYDROGENASE"/>
    <property type="match status" value="1"/>
</dbReference>
<dbReference type="InterPro" id="IPR016164">
    <property type="entry name" value="FAD-linked_Oxase-like_C"/>
</dbReference>
<dbReference type="Pfam" id="PF02754">
    <property type="entry name" value="CCG"/>
    <property type="match status" value="1"/>
</dbReference>
<dbReference type="Pfam" id="PF01565">
    <property type="entry name" value="FAD_binding_4"/>
    <property type="match status" value="1"/>
</dbReference>
<name>A0ABP7FIL6_9ACTN</name>
<evidence type="ECO:0000256" key="4">
    <source>
        <dbReference type="ARBA" id="ARBA00023002"/>
    </source>
</evidence>
<evidence type="ECO:0000256" key="2">
    <source>
        <dbReference type="ARBA" id="ARBA00022630"/>
    </source>
</evidence>
<feature type="compositionally biased region" description="Low complexity" evidence="5">
    <location>
        <begin position="1025"/>
        <end position="1036"/>
    </location>
</feature>
<dbReference type="Proteomes" id="UP001500908">
    <property type="component" value="Unassembled WGS sequence"/>
</dbReference>
<evidence type="ECO:0000313" key="7">
    <source>
        <dbReference type="EMBL" id="GAA3738725.1"/>
    </source>
</evidence>
<dbReference type="InterPro" id="IPR016167">
    <property type="entry name" value="FAD-bd_PCMH_sub1"/>
</dbReference>
<reference evidence="8" key="1">
    <citation type="journal article" date="2019" name="Int. J. Syst. Evol. Microbiol.">
        <title>The Global Catalogue of Microorganisms (GCM) 10K type strain sequencing project: providing services to taxonomists for standard genome sequencing and annotation.</title>
        <authorList>
            <consortium name="The Broad Institute Genomics Platform"/>
            <consortium name="The Broad Institute Genome Sequencing Center for Infectious Disease"/>
            <person name="Wu L."/>
            <person name="Ma J."/>
        </authorList>
    </citation>
    <scope>NUCLEOTIDE SEQUENCE [LARGE SCALE GENOMIC DNA]</scope>
    <source>
        <strain evidence="8">JCM 17137</strain>
    </source>
</reference>
<gene>
    <name evidence="7" type="ORF">GCM10022402_18270</name>
</gene>
<keyword evidence="2" id="KW-0285">Flavoprotein</keyword>
<keyword evidence="4" id="KW-0560">Oxidoreductase</keyword>
<dbReference type="SUPFAM" id="SSF46548">
    <property type="entry name" value="alpha-helical ferredoxin"/>
    <property type="match status" value="1"/>
</dbReference>
<feature type="domain" description="FAD-binding PCMH-type" evidence="6">
    <location>
        <begin position="51"/>
        <end position="280"/>
    </location>
</feature>
<evidence type="ECO:0000256" key="3">
    <source>
        <dbReference type="ARBA" id="ARBA00022827"/>
    </source>
</evidence>
<evidence type="ECO:0000259" key="6">
    <source>
        <dbReference type="PROSITE" id="PS51387"/>
    </source>
</evidence>
<sequence>MSLDLPAAAEQHPSTTVDTAALQRALTERVDGEVRFDNGSRAAYAASGATYRQVPICVVVPRSVEAGAEAATVAREHDAPLLSRGGGTSLAGQCCNVAVVIDWSKYCDRVLSVDVDERTAIVEPGVVLDNLNERTRAEGGLIFGPKPSTHDRCTIGGMLGNDSCGSTSQAYGKAADNVVSLEILTYDGCRMWVGATSEADYEDILAQGGRRADIYRRLRALSDRHARAIERRFPDIPRRVSGYNLDSLLPQNGFDLARALVGSEGTLATILRAKVRLVPEPPARDVVVLGYRDIFAAGDAAAGIAAYEPLAIEGVDDKLIDYQRRKRLNPEARKLLPEGAGWLMVQFGGETRAAVRERAQRFVDEISASEHAPTVRYYDNPRNNDDLWKLRESALGATALVPGERDTWEGWEDSAVAPERFGEYLRDLHALLTEFGYAQRAAFYGHFGHGCLHTRIPFELSSHDGVERYREFVERAADLVVSYRGSFSGEHGDGQSRAELWPKMFGDELMAAFAAFKRVFDPDDRMNPGKLVRPDGTSPYRLDDNLRFGPEHAPAQPATFFAYPDDEGDFSHAALRCVGVGKCRHDSGGVMCPSYRVTREEEHSTRGRARLLFEMVDGQAITDGWRSTEVGDALDLCLACKGCKSDCPVNVDMATYKAEFLAHHYEGRLRPAAHYSMGWLPALARAASLAPGVVNTLTGRPSIAAIAKRLAGIAPERPIPEFAPVRFRDAFRRRTARTANETSQAGERGEVILWPDTFTDNFQPGVGAAAVRVLEAAGFRVRVPRRTLCCGLTWISTGQLSLARRVLQQTVAALREDLRAGIPVIGLEPSCAAVFRSDAPELFPDDPDVARLRDTTFTLAEFLNSHAAQWQPPAIGNTVLAQPHCHHHAIMGYDADQELLRRAGAAPHVLDVGCCGLAGNFGFERDHFSVSMACAEDGLLPAVRGADSGAFVLADGFSCRTQIDHAGVGRRAVHLAEALDLALRGAVPRERPERASVRFGPGRRATMPSTAELRRRAVEAGQRKSSTGSPGSRTTG</sequence>
<dbReference type="Pfam" id="PF02913">
    <property type="entry name" value="FAD-oxidase_C"/>
    <property type="match status" value="1"/>
</dbReference>
<dbReference type="PROSITE" id="PS51387">
    <property type="entry name" value="FAD_PCMH"/>
    <property type="match status" value="1"/>
</dbReference>
<dbReference type="RefSeq" id="WP_344969556.1">
    <property type="nucleotide sequence ID" value="NZ_BAABDD010000006.1"/>
</dbReference>
<protein>
    <submittedName>
        <fullName evidence="7">FAD-binding and (Fe-S)-binding domain-containing protein</fullName>
    </submittedName>
</protein>
<comment type="caution">
    <text evidence="7">The sequence shown here is derived from an EMBL/GenBank/DDBJ whole genome shotgun (WGS) entry which is preliminary data.</text>
</comment>
<dbReference type="InterPro" id="IPR016166">
    <property type="entry name" value="FAD-bd_PCMH"/>
</dbReference>
<dbReference type="InterPro" id="IPR006094">
    <property type="entry name" value="Oxid_FAD_bind_N"/>
</dbReference>
<dbReference type="Pfam" id="PF13183">
    <property type="entry name" value="Fer4_8"/>
    <property type="match status" value="1"/>
</dbReference>
<evidence type="ECO:0000256" key="5">
    <source>
        <dbReference type="SAM" id="MobiDB-lite"/>
    </source>
</evidence>
<dbReference type="Gene3D" id="3.30.43.10">
    <property type="entry name" value="Uridine Diphospho-n-acetylenolpyruvylglucosamine Reductase, domain 2"/>
    <property type="match status" value="1"/>
</dbReference>